<evidence type="ECO:0000259" key="1">
    <source>
        <dbReference type="Pfam" id="PF22892"/>
    </source>
</evidence>
<feature type="domain" description="Large ribosomal subunit protein mL44 dsRNA binding" evidence="1">
    <location>
        <begin position="2"/>
        <end position="55"/>
    </location>
</feature>
<name>A0A3S5B7B8_9PLAT</name>
<proteinExistence type="predicted"/>
<gene>
    <name evidence="2" type="ORF">PXEA_LOCUS8565</name>
</gene>
<dbReference type="EMBL" id="CAAALY010023521">
    <property type="protein sequence ID" value="VEL15125.1"/>
    <property type="molecule type" value="Genomic_DNA"/>
</dbReference>
<dbReference type="Gene3D" id="3.30.160.20">
    <property type="match status" value="1"/>
</dbReference>
<protein>
    <recommendedName>
        <fullName evidence="1">Large ribosomal subunit protein mL44 dsRNA binding domain-containing protein</fullName>
    </recommendedName>
</protein>
<keyword evidence="3" id="KW-1185">Reference proteome</keyword>
<reference evidence="2" key="1">
    <citation type="submission" date="2018-11" db="EMBL/GenBank/DDBJ databases">
        <authorList>
            <consortium name="Pathogen Informatics"/>
        </authorList>
    </citation>
    <scope>NUCLEOTIDE SEQUENCE</scope>
</reference>
<organism evidence="2 3">
    <name type="scientific">Protopolystoma xenopodis</name>
    <dbReference type="NCBI Taxonomy" id="117903"/>
    <lineage>
        <taxon>Eukaryota</taxon>
        <taxon>Metazoa</taxon>
        <taxon>Spiralia</taxon>
        <taxon>Lophotrochozoa</taxon>
        <taxon>Platyhelminthes</taxon>
        <taxon>Monogenea</taxon>
        <taxon>Polyopisthocotylea</taxon>
        <taxon>Polystomatidea</taxon>
        <taxon>Polystomatidae</taxon>
        <taxon>Protopolystoma</taxon>
    </lineage>
</organism>
<comment type="caution">
    <text evidence="2">The sequence shown here is derived from an EMBL/GenBank/DDBJ whole genome shotgun (WGS) entry which is preliminary data.</text>
</comment>
<dbReference type="AlphaFoldDB" id="A0A3S5B7B8"/>
<sequence>MLACYHVGIYSGVNQIGEGSGETPEVAEQEAACHAVRRLFGIDEDRPPLPLTGPFTPLPLSANLPNPSIITYFEATTSRP</sequence>
<dbReference type="SUPFAM" id="SSF54768">
    <property type="entry name" value="dsRNA-binding domain-like"/>
    <property type="match status" value="1"/>
</dbReference>
<evidence type="ECO:0000313" key="3">
    <source>
        <dbReference type="Proteomes" id="UP000784294"/>
    </source>
</evidence>
<accession>A0A3S5B7B8</accession>
<dbReference type="Pfam" id="PF22892">
    <property type="entry name" value="DSRM_MRPL44"/>
    <property type="match status" value="1"/>
</dbReference>
<evidence type="ECO:0000313" key="2">
    <source>
        <dbReference type="EMBL" id="VEL15125.1"/>
    </source>
</evidence>
<dbReference type="Proteomes" id="UP000784294">
    <property type="component" value="Unassembled WGS sequence"/>
</dbReference>
<dbReference type="OrthoDB" id="444135at2759"/>
<dbReference type="InterPro" id="IPR044444">
    <property type="entry name" value="Ribosomal_mL44_DSRM_metazoa"/>
</dbReference>